<sequence length="88" mass="9628">MLNITNIAGDAMAVTQIDLDEVLLEAAMKLMGTRTKKETVNTALREYVERIERIRAAEDLAARGARGEFDEAAAAHEAAKKARRAGRT</sequence>
<keyword evidence="2" id="KW-1185">Reference proteome</keyword>
<dbReference type="Proteomes" id="UP000619486">
    <property type="component" value="Unassembled WGS sequence"/>
</dbReference>
<evidence type="ECO:0000313" key="2">
    <source>
        <dbReference type="Proteomes" id="UP000619486"/>
    </source>
</evidence>
<accession>A0A918H465</accession>
<dbReference type="EMBL" id="BMQQ01000010">
    <property type="protein sequence ID" value="GGT35288.1"/>
    <property type="molecule type" value="Genomic_DNA"/>
</dbReference>
<dbReference type="InterPro" id="IPR019239">
    <property type="entry name" value="VapB_antitoxin"/>
</dbReference>
<evidence type="ECO:0000313" key="1">
    <source>
        <dbReference type="EMBL" id="GGT35288.1"/>
    </source>
</evidence>
<comment type="caution">
    <text evidence="1">The sequence shown here is derived from an EMBL/GenBank/DDBJ whole genome shotgun (WGS) entry which is preliminary data.</text>
</comment>
<organism evidence="1 2">
    <name type="scientific">Streptomyces purpureus</name>
    <dbReference type="NCBI Taxonomy" id="1951"/>
    <lineage>
        <taxon>Bacteria</taxon>
        <taxon>Bacillati</taxon>
        <taxon>Actinomycetota</taxon>
        <taxon>Actinomycetes</taxon>
        <taxon>Kitasatosporales</taxon>
        <taxon>Streptomycetaceae</taxon>
        <taxon>Streptomyces</taxon>
    </lineage>
</organism>
<dbReference type="Pfam" id="PF09957">
    <property type="entry name" value="VapB_antitoxin"/>
    <property type="match status" value="1"/>
</dbReference>
<reference evidence="1" key="1">
    <citation type="journal article" date="2014" name="Int. J. Syst. Evol. Microbiol.">
        <title>Complete genome sequence of Corynebacterium casei LMG S-19264T (=DSM 44701T), isolated from a smear-ripened cheese.</title>
        <authorList>
            <consortium name="US DOE Joint Genome Institute (JGI-PGF)"/>
            <person name="Walter F."/>
            <person name="Albersmeier A."/>
            <person name="Kalinowski J."/>
            <person name="Ruckert C."/>
        </authorList>
    </citation>
    <scope>NUCLEOTIDE SEQUENCE</scope>
    <source>
        <strain evidence="1">JCM 3172</strain>
    </source>
</reference>
<gene>
    <name evidence="1" type="ORF">GCM10014713_31180</name>
</gene>
<name>A0A918H465_9ACTN</name>
<protein>
    <submittedName>
        <fullName evidence="1">Uncharacterized protein</fullName>
    </submittedName>
</protein>
<proteinExistence type="predicted"/>
<reference evidence="1" key="2">
    <citation type="submission" date="2020-09" db="EMBL/GenBank/DDBJ databases">
        <authorList>
            <person name="Sun Q."/>
            <person name="Ohkuma M."/>
        </authorList>
    </citation>
    <scope>NUCLEOTIDE SEQUENCE</scope>
    <source>
        <strain evidence="1">JCM 3172</strain>
    </source>
</reference>
<dbReference type="AlphaFoldDB" id="A0A918H465"/>